<evidence type="ECO:0000256" key="7">
    <source>
        <dbReference type="ARBA" id="ARBA00023136"/>
    </source>
</evidence>
<organism evidence="9 10">
    <name type="scientific">Rhodopseudomonas faecalis</name>
    <dbReference type="NCBI Taxonomy" id="99655"/>
    <lineage>
        <taxon>Bacteria</taxon>
        <taxon>Pseudomonadati</taxon>
        <taxon>Pseudomonadota</taxon>
        <taxon>Alphaproteobacteria</taxon>
        <taxon>Hyphomicrobiales</taxon>
        <taxon>Nitrobacteraceae</taxon>
        <taxon>Rhodopseudomonas</taxon>
    </lineage>
</organism>
<feature type="transmembrane region" description="Helical" evidence="8">
    <location>
        <begin position="386"/>
        <end position="407"/>
    </location>
</feature>
<dbReference type="GO" id="GO:0009103">
    <property type="term" value="P:lipopolysaccharide biosynthetic process"/>
    <property type="evidence" value="ECO:0007669"/>
    <property type="project" value="UniProtKB-ARBA"/>
</dbReference>
<feature type="transmembrane region" description="Helical" evidence="8">
    <location>
        <begin position="319"/>
        <end position="337"/>
    </location>
</feature>
<evidence type="ECO:0000256" key="1">
    <source>
        <dbReference type="ARBA" id="ARBA00004651"/>
    </source>
</evidence>
<dbReference type="Proteomes" id="UP000248148">
    <property type="component" value="Unassembled WGS sequence"/>
</dbReference>
<reference evidence="9 10" key="1">
    <citation type="submission" date="2018-06" db="EMBL/GenBank/DDBJ databases">
        <title>Genomic Encyclopedia of Archaeal and Bacterial Type Strains, Phase II (KMG-II): from individual species to whole genera.</title>
        <authorList>
            <person name="Goeker M."/>
        </authorList>
    </citation>
    <scope>NUCLEOTIDE SEQUENCE [LARGE SCALE GENOMIC DNA]</scope>
    <source>
        <strain evidence="9 10">JCM 11668</strain>
    </source>
</reference>
<dbReference type="RefSeq" id="WP_110781593.1">
    <property type="nucleotide sequence ID" value="NZ_QJTI01000018.1"/>
</dbReference>
<keyword evidence="5 8" id="KW-0812">Transmembrane</keyword>
<feature type="transmembrane region" description="Helical" evidence="8">
    <location>
        <begin position="116"/>
        <end position="137"/>
    </location>
</feature>
<accession>A0A318TAG5</accession>
<dbReference type="PANTHER" id="PTHR33908:SF11">
    <property type="entry name" value="MEMBRANE PROTEIN"/>
    <property type="match status" value="1"/>
</dbReference>
<evidence type="ECO:0000256" key="8">
    <source>
        <dbReference type="SAM" id="Phobius"/>
    </source>
</evidence>
<feature type="transmembrane region" description="Helical" evidence="8">
    <location>
        <begin position="288"/>
        <end position="307"/>
    </location>
</feature>
<gene>
    <name evidence="9" type="ORF">BJ122_1184</name>
</gene>
<comment type="caution">
    <text evidence="9">The sequence shown here is derived from an EMBL/GenBank/DDBJ whole genome shotgun (WGS) entry which is preliminary data.</text>
</comment>
<evidence type="ECO:0000256" key="6">
    <source>
        <dbReference type="ARBA" id="ARBA00022989"/>
    </source>
</evidence>
<dbReference type="GO" id="GO:0016763">
    <property type="term" value="F:pentosyltransferase activity"/>
    <property type="evidence" value="ECO:0007669"/>
    <property type="project" value="TreeGrafter"/>
</dbReference>
<name>A0A318TAG5_9BRAD</name>
<feature type="transmembrane region" description="Helical" evidence="8">
    <location>
        <begin position="496"/>
        <end position="517"/>
    </location>
</feature>
<sequence length="815" mass="87742">MIEIGLVGAVLFVGIVAACSVCGVVLSSVLPWSIEARQARLPLTTGIAFGPFLLGFGGILALTAAGGASHLLHLGVALAFVTTVGVGAAAVRVVWPRQFKVDRTDRQPLSLGEWSLVLALGAAVVALLAITLLVPLIQNDALEYGLAARELYFARDLHAYPVLNPESNLTGFYGPWTHPPLYVVLLYLADVIQGHADVPGAIRLIAPWFLWCGAGVVWSLGRLVDRATALMAALLFMSTPLLFLGAGSALIDALPVVGFALVVAGIVGFNSNAISIGAVLGVLLGASLWTHSQAVLFVPLALAALAFDNGVKGWFRTAREAAVALAVALAIAGWPYWRNTELFGAPISDNPVVFALGGLHWSDYFTIGRGLGSPTALVQYGVLKGLFALETYGLIFWLVAGSIVVFLGRQTRATVQGLICSGARLLDTQDRVLWLMILLICCYVAGTILSVALGIDHFVKNERYLLITLPMVSVVAAFGVVQLSNVIPRFSSLKSVGLSLIALMGLVNVAVLTHYAFHKLNLGLSDLAKPMRFKTAKAAEYELISAVDGGTDAGRVLTLKPADFYYSRRKMLSYLDPRMVPFYDETDLKRSIELLREIGVTSIHVPSYAIPPLYNSVLFRALASPEVSTLRWENDAGQYYQLRPEALVAGPSADLSPDKSAWTIETKLALGGRKMLSSIASDRQPLVRARLCRGLPYDLFHRHWINVARVERDESGRAIKVDGSAQYVLKLKLFGSGFVRVLIEQLKNGAAGAVQPAELTPITTFELSDKQQKRDFEGRFTTHADTDSVAIALEGTGSACIEIQKVTLTRLTAER</sequence>
<evidence type="ECO:0000256" key="4">
    <source>
        <dbReference type="ARBA" id="ARBA00022679"/>
    </source>
</evidence>
<keyword evidence="3" id="KW-0328">Glycosyltransferase</keyword>
<evidence type="ECO:0000256" key="3">
    <source>
        <dbReference type="ARBA" id="ARBA00022676"/>
    </source>
</evidence>
<dbReference type="PANTHER" id="PTHR33908">
    <property type="entry name" value="MANNOSYLTRANSFERASE YKCB-RELATED"/>
    <property type="match status" value="1"/>
</dbReference>
<feature type="transmembrane region" description="Helical" evidence="8">
    <location>
        <begin position="172"/>
        <end position="189"/>
    </location>
</feature>
<dbReference type="EMBL" id="QJTI01000018">
    <property type="protein sequence ID" value="PYF01694.1"/>
    <property type="molecule type" value="Genomic_DNA"/>
</dbReference>
<evidence type="ECO:0000313" key="10">
    <source>
        <dbReference type="Proteomes" id="UP000248148"/>
    </source>
</evidence>
<keyword evidence="2" id="KW-1003">Cell membrane</keyword>
<keyword evidence="7 8" id="KW-0472">Membrane</keyword>
<keyword evidence="4 9" id="KW-0808">Transferase</keyword>
<evidence type="ECO:0000256" key="5">
    <source>
        <dbReference type="ARBA" id="ARBA00022692"/>
    </source>
</evidence>
<feature type="transmembrane region" description="Helical" evidence="8">
    <location>
        <begin position="227"/>
        <end position="244"/>
    </location>
</feature>
<dbReference type="GO" id="GO:0005886">
    <property type="term" value="C:plasma membrane"/>
    <property type="evidence" value="ECO:0007669"/>
    <property type="project" value="UniProtKB-SubCell"/>
</dbReference>
<protein>
    <submittedName>
        <fullName evidence="9">4-amino-4-deoxy-L-arabinose transferase-like glycosyltransferase</fullName>
    </submittedName>
</protein>
<feature type="transmembrane region" description="Helical" evidence="8">
    <location>
        <begin position="41"/>
        <end position="65"/>
    </location>
</feature>
<keyword evidence="6 8" id="KW-1133">Transmembrane helix</keyword>
<feature type="transmembrane region" description="Helical" evidence="8">
    <location>
        <begin position="201"/>
        <end position="221"/>
    </location>
</feature>
<feature type="transmembrane region" description="Helical" evidence="8">
    <location>
        <begin position="6"/>
        <end position="29"/>
    </location>
</feature>
<proteinExistence type="predicted"/>
<comment type="subcellular location">
    <subcellularLocation>
        <location evidence="1">Cell membrane</location>
        <topology evidence="1">Multi-pass membrane protein</topology>
    </subcellularLocation>
</comment>
<feature type="transmembrane region" description="Helical" evidence="8">
    <location>
        <begin position="71"/>
        <end position="95"/>
    </location>
</feature>
<dbReference type="AlphaFoldDB" id="A0A318TAG5"/>
<keyword evidence="10" id="KW-1185">Reference proteome</keyword>
<feature type="transmembrane region" description="Helical" evidence="8">
    <location>
        <begin position="256"/>
        <end position="282"/>
    </location>
</feature>
<dbReference type="OrthoDB" id="8897807at2"/>
<evidence type="ECO:0000313" key="9">
    <source>
        <dbReference type="EMBL" id="PYF01694.1"/>
    </source>
</evidence>
<dbReference type="InterPro" id="IPR050297">
    <property type="entry name" value="LipidA_mod_glycosyltrf_83"/>
</dbReference>
<feature type="transmembrane region" description="Helical" evidence="8">
    <location>
        <begin position="464"/>
        <end position="484"/>
    </location>
</feature>
<evidence type="ECO:0000256" key="2">
    <source>
        <dbReference type="ARBA" id="ARBA00022475"/>
    </source>
</evidence>
<feature type="transmembrane region" description="Helical" evidence="8">
    <location>
        <begin position="432"/>
        <end position="452"/>
    </location>
</feature>